<organism evidence="2 3">
    <name type="scientific">Crenichthys baileyi</name>
    <name type="common">White River springfish</name>
    <dbReference type="NCBI Taxonomy" id="28760"/>
    <lineage>
        <taxon>Eukaryota</taxon>
        <taxon>Metazoa</taxon>
        <taxon>Chordata</taxon>
        <taxon>Craniata</taxon>
        <taxon>Vertebrata</taxon>
        <taxon>Euteleostomi</taxon>
        <taxon>Actinopterygii</taxon>
        <taxon>Neopterygii</taxon>
        <taxon>Teleostei</taxon>
        <taxon>Neoteleostei</taxon>
        <taxon>Acanthomorphata</taxon>
        <taxon>Ovalentaria</taxon>
        <taxon>Atherinomorphae</taxon>
        <taxon>Cyprinodontiformes</taxon>
        <taxon>Goodeidae</taxon>
        <taxon>Crenichthys</taxon>
    </lineage>
</organism>
<feature type="compositionally biased region" description="Pro residues" evidence="1">
    <location>
        <begin position="1"/>
        <end position="20"/>
    </location>
</feature>
<comment type="caution">
    <text evidence="2">The sequence shown here is derived from an EMBL/GenBank/DDBJ whole genome shotgun (WGS) entry which is preliminary data.</text>
</comment>
<dbReference type="Proteomes" id="UP001311232">
    <property type="component" value="Unassembled WGS sequence"/>
</dbReference>
<protein>
    <submittedName>
        <fullName evidence="2">Uncharacterized protein</fullName>
    </submittedName>
</protein>
<evidence type="ECO:0000313" key="2">
    <source>
        <dbReference type="EMBL" id="KAK5603259.1"/>
    </source>
</evidence>
<dbReference type="EMBL" id="JAHHUM010002525">
    <property type="protein sequence ID" value="KAK5603259.1"/>
    <property type="molecule type" value="Genomic_DNA"/>
</dbReference>
<gene>
    <name evidence="2" type="ORF">CRENBAI_011524</name>
</gene>
<accession>A0AAV9R3A7</accession>
<dbReference type="AlphaFoldDB" id="A0AAV9R3A7"/>
<keyword evidence="3" id="KW-1185">Reference proteome</keyword>
<reference evidence="2 3" key="1">
    <citation type="submission" date="2021-06" db="EMBL/GenBank/DDBJ databases">
        <authorList>
            <person name="Palmer J.M."/>
        </authorList>
    </citation>
    <scope>NUCLEOTIDE SEQUENCE [LARGE SCALE GENOMIC DNA]</scope>
    <source>
        <strain evidence="2 3">MEX-2019</strain>
        <tissue evidence="2">Muscle</tissue>
    </source>
</reference>
<name>A0AAV9R3A7_9TELE</name>
<feature type="region of interest" description="Disordered" evidence="1">
    <location>
        <begin position="1"/>
        <end position="126"/>
    </location>
</feature>
<proteinExistence type="predicted"/>
<sequence>MLVPTPTHPPPAKHPAPPLNPSAARMVGHCIFTSATTAEPSTTHQPPQCRYKTPSPTRPRPQRRARPGVTATEGTIRERPPQHCKDWATCQPHTLTPKGAPAKTPTRRPAPSPGSNPRQHTANGDVDRPVWVIRFGGIDRLGCT</sequence>
<evidence type="ECO:0000313" key="3">
    <source>
        <dbReference type="Proteomes" id="UP001311232"/>
    </source>
</evidence>
<feature type="compositionally biased region" description="Polar residues" evidence="1">
    <location>
        <begin position="33"/>
        <end position="46"/>
    </location>
</feature>
<evidence type="ECO:0000256" key="1">
    <source>
        <dbReference type="SAM" id="MobiDB-lite"/>
    </source>
</evidence>
<feature type="compositionally biased region" description="Basic and acidic residues" evidence="1">
    <location>
        <begin position="75"/>
        <end position="86"/>
    </location>
</feature>